<dbReference type="STRING" id="77097.SAMN04490369_10112"/>
<dbReference type="Proteomes" id="UP000199493">
    <property type="component" value="Unassembled WGS sequence"/>
</dbReference>
<evidence type="ECO:0000313" key="2">
    <source>
        <dbReference type="Proteomes" id="UP000199493"/>
    </source>
</evidence>
<dbReference type="EMBL" id="FODB01000011">
    <property type="protein sequence ID" value="SEN41872.1"/>
    <property type="molecule type" value="Genomic_DNA"/>
</dbReference>
<accession>A0A1H8GD01</accession>
<reference evidence="1 2" key="1">
    <citation type="submission" date="2016-10" db="EMBL/GenBank/DDBJ databases">
        <authorList>
            <person name="de Groot N.N."/>
        </authorList>
    </citation>
    <scope>NUCLEOTIDE SEQUENCE [LARGE SCALE GENOMIC DNA]</scope>
    <source>
        <strain evidence="1 2">558</strain>
    </source>
</reference>
<evidence type="ECO:0000313" key="1">
    <source>
        <dbReference type="EMBL" id="SEN41872.1"/>
    </source>
</evidence>
<organism evidence="1 2">
    <name type="scientific">Vreelandella aquamarina</name>
    <dbReference type="NCBI Taxonomy" id="77097"/>
    <lineage>
        <taxon>Bacteria</taxon>
        <taxon>Pseudomonadati</taxon>
        <taxon>Pseudomonadota</taxon>
        <taxon>Gammaproteobacteria</taxon>
        <taxon>Oceanospirillales</taxon>
        <taxon>Halomonadaceae</taxon>
        <taxon>Vreelandella</taxon>
    </lineage>
</organism>
<gene>
    <name evidence="1" type="ORF">SAMN04490369_10112</name>
</gene>
<dbReference type="AlphaFoldDB" id="A0A1H8GD01"/>
<sequence>MSGMRLLDRHMTLFSGSLRTLLQRESDRRRWADSPYAWLFQPYMGEEAVAMACQVSAVQPAVMSVAAVVLSPRQVHTSRTWVATLVASSALAPATLRRHHQLHATHSPRSPDAECLSELAEFIGNRPLVGWQLENTIEPLNGLFRNVLGFGLPNAQVDIAKLHGRQLRRLHPHIEASSRLGDALTRWKLPPLTWPSVVSEATASALLYLRLQREIALTA</sequence>
<proteinExistence type="predicted"/>
<protein>
    <submittedName>
        <fullName evidence="1">DNA polymerase-3 subunit epsilon</fullName>
    </submittedName>
</protein>
<name>A0A1H8GD01_9GAMM</name>